<evidence type="ECO:0000256" key="1">
    <source>
        <dbReference type="ARBA" id="ARBA00012513"/>
    </source>
</evidence>
<dbReference type="GO" id="GO:0005524">
    <property type="term" value="F:ATP binding"/>
    <property type="evidence" value="ECO:0007669"/>
    <property type="project" value="UniProtKB-UniRule"/>
</dbReference>
<keyword evidence="3" id="KW-0808">Transferase</keyword>
<evidence type="ECO:0000256" key="8">
    <source>
        <dbReference type="ARBA" id="ARBA00048679"/>
    </source>
</evidence>
<feature type="domain" description="Protein kinase" evidence="11">
    <location>
        <begin position="306"/>
        <end position="574"/>
    </location>
</feature>
<dbReference type="PANTHER" id="PTHR44329:SF298">
    <property type="entry name" value="MIXED LINEAGE KINASE DOMAIN-LIKE PROTEIN"/>
    <property type="match status" value="1"/>
</dbReference>
<evidence type="ECO:0000256" key="5">
    <source>
        <dbReference type="ARBA" id="ARBA00022777"/>
    </source>
</evidence>
<dbReference type="InterPro" id="IPR017441">
    <property type="entry name" value="Protein_kinase_ATP_BS"/>
</dbReference>
<keyword evidence="4 9" id="KW-0547">Nucleotide-binding</keyword>
<sequence>MSRRTYVNNAQNRSLGRVGMTVGSMPVSRGSSGSSYGSSSSARTYVDNSYNRSLGRVGMEHGTAVASRSAGSSGSSSQRTYVDNGQNRSLGRVGMPVGSMPVSRGSSGSSCGSSVSSGSTKTYADNSYNRSLGRVGMPHGTAVVSKSHSTQNTLSSPSSSSSSKVYKDNAMNRRLGRVGKPLGSMPHSRSSSTKSSLSPKVYVDNSYNRALGRAGKPLGSMPVSKKSQQTETVRDLFQWFRNHPGEDFQVMETDNDEYTADLVMDLINRMNQVELWQEETGSRRQPQTATELLERYEGTIIQFEEINLGKKIGHGGFGDVHFAKWNGSVVAVKKLRVQRVSKKRLREFNDELQVFCRLEHKNIVKFIGACVVTPNLAIVMEYMQCSLHEAIHVEEHEFSGVERLSLIEQIMHGLKYLHGKQIAHCDLKSKNVLLDLTEDPVAKLTDFGLSMMRVESESSVSGAEFVRNIGTPRYSAPEVLRGQLLARNDMMKADMYSASLVVFEIIYEEEPFPRLKYAQLCEHVGRGTMTPDIPNELQISAPLEHCLKACWSRDADERPTAASFWSTIKSLPSLFKE</sequence>
<keyword evidence="2" id="KW-0723">Serine/threonine-protein kinase</keyword>
<reference evidence="12" key="1">
    <citation type="submission" date="2021-10" db="EMBL/GenBank/DDBJ databases">
        <title>Tropical sea cucumber genome reveals ecological adaptation and Cuvierian tubules defense mechanism.</title>
        <authorList>
            <person name="Chen T."/>
        </authorList>
    </citation>
    <scope>NUCLEOTIDE SEQUENCE</scope>
    <source>
        <strain evidence="12">Nanhai2018</strain>
        <tissue evidence="12">Muscle</tissue>
    </source>
</reference>
<feature type="region of interest" description="Disordered" evidence="10">
    <location>
        <begin position="1"/>
        <end position="44"/>
    </location>
</feature>
<comment type="catalytic activity">
    <reaction evidence="8">
        <text>L-seryl-[protein] + ATP = O-phospho-L-seryl-[protein] + ADP + H(+)</text>
        <dbReference type="Rhea" id="RHEA:17989"/>
        <dbReference type="Rhea" id="RHEA-COMP:9863"/>
        <dbReference type="Rhea" id="RHEA-COMP:11604"/>
        <dbReference type="ChEBI" id="CHEBI:15378"/>
        <dbReference type="ChEBI" id="CHEBI:29999"/>
        <dbReference type="ChEBI" id="CHEBI:30616"/>
        <dbReference type="ChEBI" id="CHEBI:83421"/>
        <dbReference type="ChEBI" id="CHEBI:456216"/>
        <dbReference type="EC" id="2.7.11.1"/>
    </reaction>
</comment>
<comment type="caution">
    <text evidence="12">The sequence shown here is derived from an EMBL/GenBank/DDBJ whole genome shotgun (WGS) entry which is preliminary data.</text>
</comment>
<dbReference type="InterPro" id="IPR008271">
    <property type="entry name" value="Ser/Thr_kinase_AS"/>
</dbReference>
<feature type="compositionally biased region" description="Polar residues" evidence="10">
    <location>
        <begin position="78"/>
        <end position="89"/>
    </location>
</feature>
<comment type="catalytic activity">
    <reaction evidence="7">
        <text>L-threonyl-[protein] + ATP = O-phospho-L-threonyl-[protein] + ADP + H(+)</text>
        <dbReference type="Rhea" id="RHEA:46608"/>
        <dbReference type="Rhea" id="RHEA-COMP:11060"/>
        <dbReference type="Rhea" id="RHEA-COMP:11605"/>
        <dbReference type="ChEBI" id="CHEBI:15378"/>
        <dbReference type="ChEBI" id="CHEBI:30013"/>
        <dbReference type="ChEBI" id="CHEBI:30616"/>
        <dbReference type="ChEBI" id="CHEBI:61977"/>
        <dbReference type="ChEBI" id="CHEBI:456216"/>
        <dbReference type="EC" id="2.7.11.1"/>
    </reaction>
</comment>
<keyword evidence="6 9" id="KW-0067">ATP-binding</keyword>
<dbReference type="Proteomes" id="UP001152320">
    <property type="component" value="Chromosome 6"/>
</dbReference>
<dbReference type="Gene3D" id="1.10.510.10">
    <property type="entry name" value="Transferase(Phosphotransferase) domain 1"/>
    <property type="match status" value="1"/>
</dbReference>
<feature type="compositionally biased region" description="Polar residues" evidence="10">
    <location>
        <begin position="1"/>
        <end position="14"/>
    </location>
</feature>
<evidence type="ECO:0000313" key="12">
    <source>
        <dbReference type="EMBL" id="KAJ8041034.1"/>
    </source>
</evidence>
<dbReference type="EMBL" id="JAIZAY010000006">
    <property type="protein sequence ID" value="KAJ8041034.1"/>
    <property type="molecule type" value="Genomic_DNA"/>
</dbReference>
<keyword evidence="13" id="KW-1185">Reference proteome</keyword>
<evidence type="ECO:0000256" key="2">
    <source>
        <dbReference type="ARBA" id="ARBA00022527"/>
    </source>
</evidence>
<evidence type="ECO:0000256" key="6">
    <source>
        <dbReference type="ARBA" id="ARBA00022840"/>
    </source>
</evidence>
<dbReference type="GO" id="GO:0004674">
    <property type="term" value="F:protein serine/threonine kinase activity"/>
    <property type="evidence" value="ECO:0007669"/>
    <property type="project" value="UniProtKB-KW"/>
</dbReference>
<dbReference type="PROSITE" id="PS50011">
    <property type="entry name" value="PROTEIN_KINASE_DOM"/>
    <property type="match status" value="1"/>
</dbReference>
<dbReference type="SMART" id="SM00220">
    <property type="entry name" value="S_TKc"/>
    <property type="match status" value="1"/>
</dbReference>
<evidence type="ECO:0000313" key="13">
    <source>
        <dbReference type="Proteomes" id="UP001152320"/>
    </source>
</evidence>
<evidence type="ECO:0000256" key="9">
    <source>
        <dbReference type="PROSITE-ProRule" id="PRU10141"/>
    </source>
</evidence>
<evidence type="ECO:0000259" key="11">
    <source>
        <dbReference type="PROSITE" id="PS50011"/>
    </source>
</evidence>
<feature type="compositionally biased region" description="Polar residues" evidence="10">
    <location>
        <begin position="144"/>
        <end position="154"/>
    </location>
</feature>
<evidence type="ECO:0000256" key="10">
    <source>
        <dbReference type="SAM" id="MobiDB-lite"/>
    </source>
</evidence>
<accession>A0A9Q1CAD2</accession>
<evidence type="ECO:0000256" key="3">
    <source>
        <dbReference type="ARBA" id="ARBA00022679"/>
    </source>
</evidence>
<name>A0A9Q1CAD2_HOLLE</name>
<keyword evidence="5" id="KW-0418">Kinase</keyword>
<protein>
    <recommendedName>
        <fullName evidence="1">non-specific serine/threonine protein kinase</fullName>
        <ecNumber evidence="1">2.7.11.1</ecNumber>
    </recommendedName>
</protein>
<dbReference type="OrthoDB" id="4062651at2759"/>
<dbReference type="SUPFAM" id="SSF56112">
    <property type="entry name" value="Protein kinase-like (PK-like)"/>
    <property type="match status" value="1"/>
</dbReference>
<feature type="binding site" evidence="9">
    <location>
        <position position="334"/>
    </location>
    <ligand>
        <name>ATP</name>
        <dbReference type="ChEBI" id="CHEBI:30616"/>
    </ligand>
</feature>
<dbReference type="InterPro" id="IPR011009">
    <property type="entry name" value="Kinase-like_dom_sf"/>
</dbReference>
<dbReference type="PANTHER" id="PTHR44329">
    <property type="entry name" value="SERINE/THREONINE-PROTEIN KINASE TNNI3K-RELATED"/>
    <property type="match status" value="1"/>
</dbReference>
<dbReference type="AlphaFoldDB" id="A0A9Q1CAD2"/>
<dbReference type="InterPro" id="IPR000719">
    <property type="entry name" value="Prot_kinase_dom"/>
</dbReference>
<feature type="compositionally biased region" description="Low complexity" evidence="10">
    <location>
        <begin position="184"/>
        <end position="198"/>
    </location>
</feature>
<dbReference type="PROSITE" id="PS00107">
    <property type="entry name" value="PROTEIN_KINASE_ATP"/>
    <property type="match status" value="1"/>
</dbReference>
<proteinExistence type="predicted"/>
<dbReference type="FunFam" id="3.30.200.20:FF:000060">
    <property type="entry name" value="Serine/threonine-protein kinase isoform 1"/>
    <property type="match status" value="1"/>
</dbReference>
<dbReference type="EC" id="2.7.11.1" evidence="1"/>
<feature type="region of interest" description="Disordered" evidence="10">
    <location>
        <begin position="61"/>
        <end position="200"/>
    </location>
</feature>
<feature type="compositionally biased region" description="Low complexity" evidence="10">
    <location>
        <begin position="23"/>
        <end position="41"/>
    </location>
</feature>
<feature type="compositionally biased region" description="Polar residues" evidence="10">
    <location>
        <begin position="120"/>
        <end position="130"/>
    </location>
</feature>
<dbReference type="Gene3D" id="3.30.200.20">
    <property type="entry name" value="Phosphorylase Kinase, domain 1"/>
    <property type="match status" value="1"/>
</dbReference>
<gene>
    <name evidence="12" type="ORF">HOLleu_15521</name>
</gene>
<evidence type="ECO:0000256" key="4">
    <source>
        <dbReference type="ARBA" id="ARBA00022741"/>
    </source>
</evidence>
<organism evidence="12 13">
    <name type="scientific">Holothuria leucospilota</name>
    <name type="common">Black long sea cucumber</name>
    <name type="synonym">Mertensiothuria leucospilota</name>
    <dbReference type="NCBI Taxonomy" id="206669"/>
    <lineage>
        <taxon>Eukaryota</taxon>
        <taxon>Metazoa</taxon>
        <taxon>Echinodermata</taxon>
        <taxon>Eleutherozoa</taxon>
        <taxon>Echinozoa</taxon>
        <taxon>Holothuroidea</taxon>
        <taxon>Aspidochirotacea</taxon>
        <taxon>Aspidochirotida</taxon>
        <taxon>Holothuriidae</taxon>
        <taxon>Holothuria</taxon>
    </lineage>
</organism>
<feature type="compositionally biased region" description="Low complexity" evidence="10">
    <location>
        <begin position="66"/>
        <end position="77"/>
    </location>
</feature>
<dbReference type="Pfam" id="PF00069">
    <property type="entry name" value="Pkinase"/>
    <property type="match status" value="1"/>
</dbReference>
<feature type="compositionally biased region" description="Low complexity" evidence="10">
    <location>
        <begin position="97"/>
        <end position="119"/>
    </location>
</feature>
<dbReference type="PROSITE" id="PS00108">
    <property type="entry name" value="PROTEIN_KINASE_ST"/>
    <property type="match status" value="1"/>
</dbReference>
<evidence type="ECO:0000256" key="7">
    <source>
        <dbReference type="ARBA" id="ARBA00047899"/>
    </source>
</evidence>
<dbReference type="InterPro" id="IPR051681">
    <property type="entry name" value="Ser/Thr_Kinases-Pseudokinases"/>
</dbReference>